<dbReference type="EMBL" id="JGZB01000002">
    <property type="protein sequence ID" value="KFI69177.1"/>
    <property type="molecule type" value="Genomic_DNA"/>
</dbReference>
<feature type="domain" description="Thiamine phosphate synthase/TenI" evidence="19">
    <location>
        <begin position="18"/>
        <end position="218"/>
    </location>
</feature>
<evidence type="ECO:0000256" key="8">
    <source>
        <dbReference type="ARBA" id="ARBA00022723"/>
    </source>
</evidence>
<keyword evidence="14" id="KW-0511">Multifunctional enzyme</keyword>
<dbReference type="GO" id="GO:0004789">
    <property type="term" value="F:thiamine-phosphate diphosphorylase activity"/>
    <property type="evidence" value="ECO:0007669"/>
    <property type="project" value="UniProtKB-UniRule"/>
</dbReference>
<dbReference type="InterPro" id="IPR013785">
    <property type="entry name" value="Aldolase_TIM"/>
</dbReference>
<feature type="binding site" evidence="18">
    <location>
        <position position="84"/>
    </location>
    <ligand>
        <name>Mg(2+)</name>
        <dbReference type="ChEBI" id="CHEBI:18420"/>
    </ligand>
</feature>
<evidence type="ECO:0000256" key="3">
    <source>
        <dbReference type="ARBA" id="ARBA00003814"/>
    </source>
</evidence>
<evidence type="ECO:0000256" key="6">
    <source>
        <dbReference type="ARBA" id="ARBA00005165"/>
    </source>
</evidence>
<dbReference type="InterPro" id="IPR013749">
    <property type="entry name" value="PM/HMP-P_kinase-1"/>
</dbReference>
<organism evidence="21 22">
    <name type="scientific">Bifidobacterium magnum</name>
    <dbReference type="NCBI Taxonomy" id="1692"/>
    <lineage>
        <taxon>Bacteria</taxon>
        <taxon>Bacillati</taxon>
        <taxon>Actinomycetota</taxon>
        <taxon>Actinomycetes</taxon>
        <taxon>Bifidobacteriales</taxon>
        <taxon>Bifidobacteriaceae</taxon>
        <taxon>Bifidobacterium</taxon>
    </lineage>
</organism>
<keyword evidence="8 18" id="KW-0479">Metal-binding</keyword>
<comment type="catalytic activity">
    <reaction evidence="2">
        <text>4-amino-2-methyl-5-(phosphooxymethyl)pyrimidine + ATP = 4-amino-2-methyl-5-(diphosphooxymethyl)pyrimidine + ADP</text>
        <dbReference type="Rhea" id="RHEA:19893"/>
        <dbReference type="ChEBI" id="CHEBI:30616"/>
        <dbReference type="ChEBI" id="CHEBI:57841"/>
        <dbReference type="ChEBI" id="CHEBI:58354"/>
        <dbReference type="ChEBI" id="CHEBI:456216"/>
        <dbReference type="EC" id="2.7.4.7"/>
    </reaction>
</comment>
<evidence type="ECO:0000256" key="1">
    <source>
        <dbReference type="ARBA" id="ARBA00000151"/>
    </source>
</evidence>
<dbReference type="AlphaFoldDB" id="A0A087BDS7"/>
<feature type="binding site" evidence="18">
    <location>
        <position position="83"/>
    </location>
    <ligand>
        <name>4-amino-2-methyl-5-(diphosphooxymethyl)pyrimidine</name>
        <dbReference type="ChEBI" id="CHEBI:57841"/>
    </ligand>
</feature>
<accession>A0A087BDS7</accession>
<dbReference type="PANTHER" id="PTHR20858">
    <property type="entry name" value="PHOSPHOMETHYLPYRIMIDINE KINASE"/>
    <property type="match status" value="1"/>
</dbReference>
<evidence type="ECO:0000256" key="9">
    <source>
        <dbReference type="ARBA" id="ARBA00022741"/>
    </source>
</evidence>
<comment type="catalytic activity">
    <reaction evidence="16 18">
        <text>2-(2-carboxy-4-methylthiazol-5-yl)ethyl phosphate + 4-amino-2-methyl-5-(diphosphooxymethyl)pyrimidine + 2 H(+) = thiamine phosphate + CO2 + diphosphate</text>
        <dbReference type="Rhea" id="RHEA:47848"/>
        <dbReference type="ChEBI" id="CHEBI:15378"/>
        <dbReference type="ChEBI" id="CHEBI:16526"/>
        <dbReference type="ChEBI" id="CHEBI:33019"/>
        <dbReference type="ChEBI" id="CHEBI:37575"/>
        <dbReference type="ChEBI" id="CHEBI:57841"/>
        <dbReference type="ChEBI" id="CHEBI:62890"/>
        <dbReference type="EC" id="2.5.1.3"/>
    </reaction>
</comment>
<dbReference type="GO" id="GO:0005524">
    <property type="term" value="F:ATP binding"/>
    <property type="evidence" value="ECO:0007669"/>
    <property type="project" value="UniProtKB-KW"/>
</dbReference>
<sequence length="521" mass="54454">MEQFAYASMRATCDISKYLVVGPSDCAGRDLSDVVREALAGGITFVQLRDKGADVSTLVREVREIADVIRESSREQEVAFVIDDRVDAAVQARAEGIKVDGVHVGQDDLDPVLARRLLGRDAIVGLSAKTAEDVARANALPFGTVDYLGAGPLHKTATKPDCIVVDADGSQHTLDTERINALCDATELPVIVGGGVHESDLPLLASTHAAGWFVVSAIAGAHDPQRAARALVDGWDKLRGGTVPEHPAAELRETTLPAAITVATTDSSGGAGVPVDIKTMMACGVFAECAVAAITAQNTTGVTLIEELSPEAITAQIDAVFADIRPAAVKIGMVPSIAGITAVADALEANHADNIVADPVMVATSGAKLINDDAIEALVTRLFPMATVITPNIPETRVLLSAIGEPMDIATEHDMEEAGKRLARKFGCAVLVKGGHGTQDASDALVCADGSVTWFRGERIANPNTHGTGCTLSSAIAAFLAQGETLEQAIGHAKRYLTGALRQMLNLGAGSGPFDHAWMWR</sequence>
<feature type="binding site" evidence="18">
    <location>
        <position position="127"/>
    </location>
    <ligand>
        <name>4-amino-2-methyl-5-(diphosphooxymethyl)pyrimidine</name>
        <dbReference type="ChEBI" id="CHEBI:57841"/>
    </ligand>
</feature>
<evidence type="ECO:0000256" key="16">
    <source>
        <dbReference type="ARBA" id="ARBA00047851"/>
    </source>
</evidence>
<dbReference type="Pfam" id="PF02581">
    <property type="entry name" value="TMP-TENI"/>
    <property type="match status" value="1"/>
</dbReference>
<keyword evidence="9" id="KW-0547">Nucleotide-binding</keyword>
<comment type="function">
    <text evidence="3 18">Condenses 4-methyl-5-(beta-hydroxyethyl)thiazole monophosphate (THZ-P) and 2-methyl-4-amino-5-hydroxymethyl pyrimidine pyrophosphate (HMP-PP) to form thiamine monophosphate (TMP).</text>
</comment>
<dbReference type="NCBIfam" id="TIGR00097">
    <property type="entry name" value="HMP-P_kinase"/>
    <property type="match status" value="1"/>
</dbReference>
<feature type="binding site" evidence="18">
    <location>
        <position position="195"/>
    </location>
    <ligand>
        <name>2-[(2R,5Z)-2-carboxy-4-methylthiazol-5(2H)-ylidene]ethyl phosphate</name>
        <dbReference type="ChEBI" id="CHEBI:62899"/>
    </ligand>
</feature>
<protein>
    <recommendedName>
        <fullName evidence="18">Thiamine-phosphate synthase</fullName>
        <shortName evidence="18">TP synthase</shortName>
        <shortName evidence="18">TPS</shortName>
        <ecNumber evidence="18">2.5.1.3</ecNumber>
    </recommendedName>
    <alternativeName>
        <fullName evidence="18">Thiamine-phosphate pyrophosphorylase</fullName>
        <shortName evidence="18">TMP pyrophosphorylase</shortName>
        <shortName evidence="18">TMP-PPase</shortName>
    </alternativeName>
</protein>
<dbReference type="SUPFAM" id="SSF51391">
    <property type="entry name" value="Thiamin phosphate synthase"/>
    <property type="match status" value="1"/>
</dbReference>
<evidence type="ECO:0000256" key="4">
    <source>
        <dbReference type="ARBA" id="ARBA00003848"/>
    </source>
</evidence>
<dbReference type="Pfam" id="PF08543">
    <property type="entry name" value="Phos_pyr_kin"/>
    <property type="match status" value="1"/>
</dbReference>
<evidence type="ECO:0000256" key="13">
    <source>
        <dbReference type="ARBA" id="ARBA00022977"/>
    </source>
</evidence>
<dbReference type="UniPathway" id="UPA00060">
    <property type="reaction ID" value="UER00138"/>
</dbReference>
<feature type="domain" description="Pyridoxamine kinase/Phosphomethylpyrimidine kinase" evidence="20">
    <location>
        <begin position="266"/>
        <end position="514"/>
    </location>
</feature>
<evidence type="ECO:0000313" key="22">
    <source>
        <dbReference type="Proteomes" id="UP000029052"/>
    </source>
</evidence>
<name>A0A087BDS7_9BIFI</name>
<reference evidence="21 22" key="1">
    <citation type="submission" date="2014-03" db="EMBL/GenBank/DDBJ databases">
        <title>Genomics of Bifidobacteria.</title>
        <authorList>
            <person name="Ventura M."/>
            <person name="Milani C."/>
            <person name="Lugli G.A."/>
        </authorList>
    </citation>
    <scope>NUCLEOTIDE SEQUENCE [LARGE SCALE GENOMIC DNA]</scope>
    <source>
        <strain evidence="21 22">LMG 11591</strain>
    </source>
</reference>
<comment type="catalytic activity">
    <reaction evidence="1">
        <text>4-amino-5-hydroxymethyl-2-methylpyrimidine + ATP = 4-amino-2-methyl-5-(phosphooxymethyl)pyrimidine + ADP + H(+)</text>
        <dbReference type="Rhea" id="RHEA:23096"/>
        <dbReference type="ChEBI" id="CHEBI:15378"/>
        <dbReference type="ChEBI" id="CHEBI:16892"/>
        <dbReference type="ChEBI" id="CHEBI:30616"/>
        <dbReference type="ChEBI" id="CHEBI:58354"/>
        <dbReference type="ChEBI" id="CHEBI:456216"/>
        <dbReference type="EC" id="2.7.1.49"/>
    </reaction>
</comment>
<comment type="function">
    <text evidence="4">Catalyzes the phosphorylation of hydroxymethylpyrimidine phosphate (HMP-P) to HMP-PP, and of HMP to HMP-P.</text>
</comment>
<evidence type="ECO:0000256" key="5">
    <source>
        <dbReference type="ARBA" id="ARBA00004769"/>
    </source>
</evidence>
<dbReference type="InterPro" id="IPR036206">
    <property type="entry name" value="ThiamineP_synth_sf"/>
</dbReference>
<evidence type="ECO:0000313" key="21">
    <source>
        <dbReference type="EMBL" id="KFI69177.1"/>
    </source>
</evidence>
<evidence type="ECO:0000256" key="15">
    <source>
        <dbReference type="ARBA" id="ARBA00047334"/>
    </source>
</evidence>
<comment type="catalytic activity">
    <reaction evidence="17 18">
        <text>2-[(2R,5Z)-2-carboxy-4-methylthiazol-5(2H)-ylidene]ethyl phosphate + 4-amino-2-methyl-5-(diphosphooxymethyl)pyrimidine + 2 H(+) = thiamine phosphate + CO2 + diphosphate</text>
        <dbReference type="Rhea" id="RHEA:47844"/>
        <dbReference type="ChEBI" id="CHEBI:15378"/>
        <dbReference type="ChEBI" id="CHEBI:16526"/>
        <dbReference type="ChEBI" id="CHEBI:33019"/>
        <dbReference type="ChEBI" id="CHEBI:37575"/>
        <dbReference type="ChEBI" id="CHEBI:57841"/>
        <dbReference type="ChEBI" id="CHEBI:62899"/>
        <dbReference type="EC" id="2.5.1.3"/>
    </reaction>
</comment>
<comment type="similarity">
    <text evidence="18">Belongs to the thiamine-phosphate synthase family.</text>
</comment>
<dbReference type="GO" id="GO:0000287">
    <property type="term" value="F:magnesium ion binding"/>
    <property type="evidence" value="ECO:0007669"/>
    <property type="project" value="UniProtKB-UniRule"/>
</dbReference>
<feature type="binding site" evidence="18">
    <location>
        <begin position="47"/>
        <end position="51"/>
    </location>
    <ligand>
        <name>4-amino-2-methyl-5-(diphosphooxymethyl)pyrimidine</name>
        <dbReference type="ChEBI" id="CHEBI:57841"/>
    </ligand>
</feature>
<dbReference type="Gene3D" id="3.40.1190.20">
    <property type="match status" value="1"/>
</dbReference>
<keyword evidence="12 18" id="KW-0460">Magnesium</keyword>
<dbReference type="InterPro" id="IPR029056">
    <property type="entry name" value="Ribokinase-like"/>
</dbReference>
<feature type="binding site" evidence="18">
    <location>
        <begin position="156"/>
        <end position="158"/>
    </location>
    <ligand>
        <name>2-[(2R,5Z)-2-carboxy-4-methylthiazol-5(2H)-ylidene]ethyl phosphate</name>
        <dbReference type="ChEBI" id="CHEBI:62899"/>
    </ligand>
</feature>
<feature type="binding site" evidence="18">
    <location>
        <begin position="215"/>
        <end position="216"/>
    </location>
    <ligand>
        <name>2-[(2R,5Z)-2-carboxy-4-methylthiazol-5(2H)-ylidene]ethyl phosphate</name>
        <dbReference type="ChEBI" id="CHEBI:62899"/>
    </ligand>
</feature>
<dbReference type="InterPro" id="IPR022998">
    <property type="entry name" value="ThiamineP_synth_TenI"/>
</dbReference>
<dbReference type="GO" id="GO:0008902">
    <property type="term" value="F:hydroxymethylpyrimidine kinase activity"/>
    <property type="evidence" value="ECO:0007669"/>
    <property type="project" value="UniProtKB-EC"/>
</dbReference>
<keyword evidence="21" id="KW-0456">Lyase</keyword>
<dbReference type="FunFam" id="3.40.1190.20:FF:000003">
    <property type="entry name" value="Phosphomethylpyrimidine kinase ThiD"/>
    <property type="match status" value="1"/>
</dbReference>
<evidence type="ECO:0000256" key="14">
    <source>
        <dbReference type="ARBA" id="ARBA00023268"/>
    </source>
</evidence>
<keyword evidence="13 18" id="KW-0784">Thiamine biosynthesis</keyword>
<comment type="catalytic activity">
    <reaction evidence="15 18">
        <text>4-methyl-5-(2-phosphooxyethyl)-thiazole + 4-amino-2-methyl-5-(diphosphooxymethyl)pyrimidine + H(+) = thiamine phosphate + diphosphate</text>
        <dbReference type="Rhea" id="RHEA:22328"/>
        <dbReference type="ChEBI" id="CHEBI:15378"/>
        <dbReference type="ChEBI" id="CHEBI:33019"/>
        <dbReference type="ChEBI" id="CHEBI:37575"/>
        <dbReference type="ChEBI" id="CHEBI:57841"/>
        <dbReference type="ChEBI" id="CHEBI:58296"/>
        <dbReference type="EC" id="2.5.1.3"/>
    </reaction>
</comment>
<evidence type="ECO:0000256" key="11">
    <source>
        <dbReference type="ARBA" id="ARBA00022840"/>
    </source>
</evidence>
<dbReference type="GO" id="GO:0009228">
    <property type="term" value="P:thiamine biosynthetic process"/>
    <property type="evidence" value="ECO:0007669"/>
    <property type="project" value="UniProtKB-KW"/>
</dbReference>
<evidence type="ECO:0000256" key="18">
    <source>
        <dbReference type="HAMAP-Rule" id="MF_00097"/>
    </source>
</evidence>
<evidence type="ECO:0000259" key="20">
    <source>
        <dbReference type="Pfam" id="PF08543"/>
    </source>
</evidence>
<feature type="binding site" evidence="18">
    <location>
        <position position="108"/>
    </location>
    <ligand>
        <name>Mg(2+)</name>
        <dbReference type="ChEBI" id="CHEBI:18420"/>
    </ligand>
</feature>
<evidence type="ECO:0000256" key="7">
    <source>
        <dbReference type="ARBA" id="ARBA00022679"/>
    </source>
</evidence>
<feature type="binding site" evidence="18">
    <location>
        <position position="159"/>
    </location>
    <ligand>
        <name>4-amino-2-methyl-5-(diphosphooxymethyl)pyrimidine</name>
        <dbReference type="ChEBI" id="CHEBI:57841"/>
    </ligand>
</feature>
<dbReference type="Proteomes" id="UP000029052">
    <property type="component" value="Unassembled WGS sequence"/>
</dbReference>
<dbReference type="Gene3D" id="3.20.20.70">
    <property type="entry name" value="Aldolase class I"/>
    <property type="match status" value="1"/>
</dbReference>
<keyword evidence="7 18" id="KW-0808">Transferase</keyword>
<keyword evidence="22" id="KW-1185">Reference proteome</keyword>
<comment type="caution">
    <text evidence="21">The sequence shown here is derived from an EMBL/GenBank/DDBJ whole genome shotgun (WGS) entry which is preliminary data.</text>
</comment>
<dbReference type="InterPro" id="IPR004399">
    <property type="entry name" value="HMP/HMP-P_kinase_dom"/>
</dbReference>
<dbReference type="GO" id="GO:0009229">
    <property type="term" value="P:thiamine diphosphate biosynthetic process"/>
    <property type="evidence" value="ECO:0007669"/>
    <property type="project" value="UniProtKB-UniRule"/>
</dbReference>
<dbReference type="GO" id="GO:0016829">
    <property type="term" value="F:lyase activity"/>
    <property type="evidence" value="ECO:0007669"/>
    <property type="project" value="UniProtKB-KW"/>
</dbReference>
<dbReference type="SUPFAM" id="SSF53613">
    <property type="entry name" value="Ribokinase-like"/>
    <property type="match status" value="1"/>
</dbReference>
<dbReference type="CDD" id="cd01169">
    <property type="entry name" value="HMPP_kinase"/>
    <property type="match status" value="1"/>
</dbReference>
<evidence type="ECO:0000256" key="2">
    <source>
        <dbReference type="ARBA" id="ARBA00000565"/>
    </source>
</evidence>
<comment type="pathway">
    <text evidence="6 18">Cofactor biosynthesis; thiamine diphosphate biosynthesis; thiamine phosphate from 4-amino-2-methyl-5-diphosphomethylpyrimidine and 4-methyl-5-(2-phosphoethyl)-thiazole: step 1/1.</text>
</comment>
<evidence type="ECO:0000256" key="10">
    <source>
        <dbReference type="ARBA" id="ARBA00022777"/>
    </source>
</evidence>
<dbReference type="InterPro" id="IPR034291">
    <property type="entry name" value="TMP_synthase"/>
</dbReference>
<evidence type="ECO:0000259" key="19">
    <source>
        <dbReference type="Pfam" id="PF02581"/>
    </source>
</evidence>
<dbReference type="STRING" id="1692.BMAGN_0941"/>
<dbReference type="HAMAP" id="MF_00097">
    <property type="entry name" value="TMP_synthase"/>
    <property type="match status" value="1"/>
</dbReference>
<dbReference type="GO" id="GO:0005829">
    <property type="term" value="C:cytosol"/>
    <property type="evidence" value="ECO:0007669"/>
    <property type="project" value="TreeGrafter"/>
</dbReference>
<gene>
    <name evidence="18" type="primary">thiE</name>
    <name evidence="21" type="ORF">BMAGN_0941</name>
</gene>
<comment type="pathway">
    <text evidence="5">Cofactor biosynthesis; thiamine diphosphate biosynthesis; 4-amino-2-methyl-5-diphosphomethylpyrimidine from 5-amino-1-(5-phospho-D-ribosyl)imidazole: step 3/3.</text>
</comment>
<comment type="cofactor">
    <cofactor evidence="18">
        <name>Mg(2+)</name>
        <dbReference type="ChEBI" id="CHEBI:18420"/>
    </cofactor>
    <text evidence="18">Binds 1 Mg(2+) ion per subunit.</text>
</comment>
<dbReference type="CDD" id="cd00564">
    <property type="entry name" value="TMP_TenI"/>
    <property type="match status" value="1"/>
</dbReference>
<evidence type="ECO:0000256" key="12">
    <source>
        <dbReference type="ARBA" id="ARBA00022842"/>
    </source>
</evidence>
<keyword evidence="10 21" id="KW-0418">Kinase</keyword>
<dbReference type="GO" id="GO:0008972">
    <property type="term" value="F:phosphomethylpyrimidine kinase activity"/>
    <property type="evidence" value="ECO:0007669"/>
    <property type="project" value="UniProtKB-EC"/>
</dbReference>
<dbReference type="PANTHER" id="PTHR20858:SF17">
    <property type="entry name" value="HYDROXYMETHYLPYRIMIDINE_PHOSPHOMETHYLPYRIMIDINE KINASE THI20-RELATED"/>
    <property type="match status" value="1"/>
</dbReference>
<dbReference type="eggNOG" id="COG0352">
    <property type="taxonomic scope" value="Bacteria"/>
</dbReference>
<dbReference type="EC" id="2.5.1.3" evidence="18"/>
<evidence type="ECO:0000256" key="17">
    <source>
        <dbReference type="ARBA" id="ARBA00047883"/>
    </source>
</evidence>
<keyword evidence="11" id="KW-0067">ATP-binding</keyword>
<proteinExistence type="inferred from homology"/>
<dbReference type="eggNOG" id="COG0351">
    <property type="taxonomic scope" value="Bacteria"/>
</dbReference>